<dbReference type="OrthoDB" id="345222at2"/>
<reference evidence="3" key="1">
    <citation type="submission" date="2017-04" db="EMBL/GenBank/DDBJ databases">
        <authorList>
            <person name="Varghese N."/>
            <person name="Submissions S."/>
        </authorList>
    </citation>
    <scope>NUCLEOTIDE SEQUENCE [LARGE SCALE GENOMIC DNA]</scope>
</reference>
<dbReference type="Proteomes" id="UP000194420">
    <property type="component" value="Unassembled WGS sequence"/>
</dbReference>
<gene>
    <name evidence="2" type="ORF">SAMN06297468_2905</name>
</gene>
<evidence type="ECO:0000256" key="1">
    <source>
        <dbReference type="SAM" id="SignalP"/>
    </source>
</evidence>
<proteinExistence type="predicted"/>
<evidence type="ECO:0000313" key="2">
    <source>
        <dbReference type="EMBL" id="SMQ74733.1"/>
    </source>
</evidence>
<dbReference type="InterPro" id="IPR001096">
    <property type="entry name" value="Peptidase_C13"/>
</dbReference>
<evidence type="ECO:0000313" key="3">
    <source>
        <dbReference type="Proteomes" id="UP000194420"/>
    </source>
</evidence>
<sequence>MGRGRASGVLASALAAAVSLVAVSASHAAQPPEHSAPWPGLGSGANQQEIGESLKLGPELHRNVSAADMLRERRVLDAALRKLAPAKKGVVEAFVIAIALDSDPVFAREAREAGKVLGRRYNAANRTLVLAGPDGRSDGLPKGSISALFVSLAHIAEVMNEGEDVLVLYSTSHGVPQGLTYHYGDTGYGLLSPERFKSELEALGMRRRILMLSACYSGIFVEPLASPDTAILTASYESRTSFGCAAENDWTFFGDALINRALRQPVSLDEASAAAHRDIASWEAKSRLPASLPQTRIGEGVASWLAALEARMPQTATEPVGRPAVGE</sequence>
<dbReference type="Pfam" id="PF01650">
    <property type="entry name" value="Peptidase_C13"/>
    <property type="match status" value="1"/>
</dbReference>
<dbReference type="Gene3D" id="3.40.50.1460">
    <property type="match status" value="1"/>
</dbReference>
<name>A0A1Y6FQH8_9SPHN</name>
<dbReference type="EMBL" id="FXWG01000003">
    <property type="protein sequence ID" value="SMQ74733.1"/>
    <property type="molecule type" value="Genomic_DNA"/>
</dbReference>
<dbReference type="RefSeq" id="WP_086438728.1">
    <property type="nucleotide sequence ID" value="NZ_FXWG01000003.1"/>
</dbReference>
<feature type="signal peptide" evidence="1">
    <location>
        <begin position="1"/>
        <end position="28"/>
    </location>
</feature>
<dbReference type="GO" id="GO:0008233">
    <property type="term" value="F:peptidase activity"/>
    <property type="evidence" value="ECO:0007669"/>
    <property type="project" value="InterPro"/>
</dbReference>
<accession>A0A1Y6FQH8</accession>
<organism evidence="2 3">
    <name type="scientific">Altererythrobacter xiamenensis</name>
    <dbReference type="NCBI Taxonomy" id="1316679"/>
    <lineage>
        <taxon>Bacteria</taxon>
        <taxon>Pseudomonadati</taxon>
        <taxon>Pseudomonadota</taxon>
        <taxon>Alphaproteobacteria</taxon>
        <taxon>Sphingomonadales</taxon>
        <taxon>Erythrobacteraceae</taxon>
        <taxon>Altererythrobacter</taxon>
    </lineage>
</organism>
<keyword evidence="1" id="KW-0732">Signal</keyword>
<dbReference type="AlphaFoldDB" id="A0A1Y6FQH8"/>
<keyword evidence="3" id="KW-1185">Reference proteome</keyword>
<feature type="chain" id="PRO_5012870728" evidence="1">
    <location>
        <begin position="29"/>
        <end position="327"/>
    </location>
</feature>
<protein>
    <submittedName>
        <fullName evidence="2">Peptidase C13 family protein</fullName>
    </submittedName>
</protein>
<dbReference type="GO" id="GO:0006508">
    <property type="term" value="P:proteolysis"/>
    <property type="evidence" value="ECO:0007669"/>
    <property type="project" value="InterPro"/>
</dbReference>